<evidence type="ECO:0000313" key="3">
    <source>
        <dbReference type="Proteomes" id="UP001330434"/>
    </source>
</evidence>
<protein>
    <submittedName>
        <fullName evidence="2">Uncharacterized protein</fullName>
    </submittedName>
</protein>
<proteinExistence type="predicted"/>
<keyword evidence="3" id="KW-1185">Reference proteome</keyword>
<reference evidence="2 3" key="1">
    <citation type="journal article" date="2024" name="Environ. Microbiol.">
        <title>Novel evolutionary insights on the interactions of the Holosporales (Alphaproteobacteria) with eukaryotic hosts from comparative genomics.</title>
        <authorList>
            <person name="Giovannini M."/>
            <person name="Petroni G."/>
            <person name="Castelli M."/>
        </authorList>
    </citation>
    <scope>NUCLEOTIDE SEQUENCE [LARGE SCALE GENOMIC DNA]</scope>
    <source>
        <strain evidence="2 3">US_Bl 15I1</strain>
    </source>
</reference>
<sequence>MKPSFLLFFLAAALFVTALTSEVRADPPRTVYFHFVNNTSTRIKFSGDGNKCWKGSFDNKVSSNKKSEYFRTELNEGICNLDPFVVFNIHFRDESNDFNNVSYKCTSVLGRVRCVRFPIIPPFDVRYEQSQYLGDTLVTMTLTNKNKNPNKKPSTVVFQFVNHSSEQITIAKNNNKPVCWDSDNGWGPITKPIIVKAGKFTGEFVSNVTNFGNCLFEPSTLGLNFSLGNVSVPVTFMESNNTLSNTSVQEIASKVDVSIVNHGNTSIITFSDKGKPALQQPMTKPVQNLR</sequence>
<name>A0ABZ2C4L7_9PROT</name>
<dbReference type="Proteomes" id="UP001330434">
    <property type="component" value="Chromosome"/>
</dbReference>
<keyword evidence="1" id="KW-0732">Signal</keyword>
<evidence type="ECO:0000256" key="1">
    <source>
        <dbReference type="SAM" id="SignalP"/>
    </source>
</evidence>
<feature type="chain" id="PRO_5046921267" evidence="1">
    <location>
        <begin position="26"/>
        <end position="290"/>
    </location>
</feature>
<dbReference type="EMBL" id="CP133270">
    <property type="protein sequence ID" value="WVX67147.1"/>
    <property type="molecule type" value="Genomic_DNA"/>
</dbReference>
<dbReference type="RefSeq" id="WP_331255931.1">
    <property type="nucleotide sequence ID" value="NZ_CP133270.1"/>
</dbReference>
<feature type="signal peptide" evidence="1">
    <location>
        <begin position="1"/>
        <end position="25"/>
    </location>
</feature>
<organism evidence="2 3">
    <name type="scientific">Candidatus Bealeia paramacronuclearis</name>
    <dbReference type="NCBI Taxonomy" id="1921001"/>
    <lineage>
        <taxon>Bacteria</taxon>
        <taxon>Pseudomonadati</taxon>
        <taxon>Pseudomonadota</taxon>
        <taxon>Alphaproteobacteria</taxon>
        <taxon>Holosporales</taxon>
        <taxon>Holosporaceae</taxon>
        <taxon>Candidatus Bealeia</taxon>
    </lineage>
</organism>
<accession>A0ABZ2C4L7</accession>
<evidence type="ECO:0000313" key="2">
    <source>
        <dbReference type="EMBL" id="WVX67147.1"/>
    </source>
</evidence>
<gene>
    <name evidence="2" type="ORF">Bealeia1_01344</name>
</gene>